<organism evidence="1 2">
    <name type="scientific">Stenotrophomonas phage YB07</name>
    <dbReference type="NCBI Taxonomy" id="2555548"/>
    <lineage>
        <taxon>Viruses</taxon>
        <taxon>Duplodnaviria</taxon>
        <taxon>Heunggongvirae</taxon>
        <taxon>Uroviricota</taxon>
        <taxon>Caudoviricetes</taxon>
        <taxon>Menderavirus</taxon>
        <taxon>Menderavirus IMESM1</taxon>
    </lineage>
</organism>
<dbReference type="KEGG" id="vg:55614891"/>
<evidence type="ECO:0000313" key="2">
    <source>
        <dbReference type="Proteomes" id="UP000294655"/>
    </source>
</evidence>
<reference evidence="1 2" key="1">
    <citation type="submission" date="2019-02" db="EMBL/GenBank/DDBJ databases">
        <authorList>
            <person name="He Y."/>
            <person name="Shi H."/>
            <person name="Li J."/>
            <person name="Sun Y."/>
        </authorList>
    </citation>
    <scope>NUCLEOTIDE SEQUENCE [LARGE SCALE GENOMIC DNA]</scope>
</reference>
<evidence type="ECO:0000313" key="1">
    <source>
        <dbReference type="EMBL" id="QBP06417.1"/>
    </source>
</evidence>
<name>A0A482IET0_9CAUD</name>
<sequence>MSLEKTLIKLLDVKNQDKPLKEILDEGDFKEIRAGLHIEESFQRATMFVPSHVLGAIFHADGSLYAEIINTQMEAISGGWLLHTTWYHACKLRTQVEDLVEVNLTINKV</sequence>
<proteinExistence type="predicted"/>
<dbReference type="GeneID" id="55614891"/>
<dbReference type="RefSeq" id="YP_009844567.1">
    <property type="nucleotide sequence ID" value="NC_048755.1"/>
</dbReference>
<dbReference type="EMBL" id="MK580972">
    <property type="protein sequence ID" value="QBP06417.1"/>
    <property type="molecule type" value="Genomic_DNA"/>
</dbReference>
<protein>
    <submittedName>
        <fullName evidence="1">Uncharacterized protein</fullName>
    </submittedName>
</protein>
<dbReference type="Proteomes" id="UP000294655">
    <property type="component" value="Segment"/>
</dbReference>
<accession>A0A482IET0</accession>